<dbReference type="InterPro" id="IPR050396">
    <property type="entry name" value="Glycosyltr_51/Transpeptidase"/>
</dbReference>
<dbReference type="Gene3D" id="1.10.3810.10">
    <property type="entry name" value="Biosynthetic peptidoglycan transglycosylase-like"/>
    <property type="match status" value="1"/>
</dbReference>
<dbReference type="InterPro" id="IPR023346">
    <property type="entry name" value="Lysozyme-like_dom_sf"/>
</dbReference>
<dbReference type="GO" id="GO:0008955">
    <property type="term" value="F:peptidoglycan glycosyltransferase activity"/>
    <property type="evidence" value="ECO:0007669"/>
    <property type="project" value="UniProtKB-EC"/>
</dbReference>
<keyword evidence="4" id="KW-0808">Transferase</keyword>
<dbReference type="AlphaFoldDB" id="A0A543FIZ2"/>
<evidence type="ECO:0000256" key="6">
    <source>
        <dbReference type="ARBA" id="ARBA00023268"/>
    </source>
</evidence>
<feature type="domain" description="PASTA" evidence="10">
    <location>
        <begin position="764"/>
        <end position="829"/>
    </location>
</feature>
<dbReference type="Pfam" id="PF03793">
    <property type="entry name" value="PASTA"/>
    <property type="match status" value="1"/>
</dbReference>
<gene>
    <name evidence="11" type="ORF">FB391_0123</name>
</gene>
<dbReference type="SUPFAM" id="SSF56601">
    <property type="entry name" value="beta-lactamase/transpeptidase-like"/>
    <property type="match status" value="1"/>
</dbReference>
<protein>
    <submittedName>
        <fullName evidence="11">Membrane peptidoglycan carboxypeptidase</fullName>
    </submittedName>
</protein>
<sequence length="873" mass="89597">MPDSSRPKRGILTGLAGLVGLSAVTGVLIAATVTPAVALTSSAAGGALTLFDDLPSTLEIDQPMLPSNFYANDPDTGQPVLLAKFLEQDRTPVAYDQVASVMYDAILSSEDPRYYDHGGVDVIGTTRAVLSNLAGGGETQGGSTISQQYVKNVLVQQCEATAKTSDEKYACWSEATTSSGAEGVERKLQEMRYAIALEQKYSKDEILLGYLNIANFGGTTYGIESAARYYFGTSAANLTLGQAATLAGMVQNPNSYRIDRTDGSITASDGTKLNKAPDGSVGDVQGNELAALDSLLKDGTITQEQYLAAADGYTATKGRQLYVLSRLLDDEKITRDQYVAAAIEPITPTITPTVTGCAAAGGAAYFCQYVKDTILGDPAFGDTREERLLTLQRGGLNVYTTLDSRVQSAAEQAMTTYAPASADMPTAKDAATGRFGSTTVSIEASTGRILAIAQNTTFSEDAAHDGDPAYSSLVFAGDLATGGSTGFNAGSTFKLFTLLDWLEQGHSVNESLDGRLRVFDHLTNSCEGDWTNTSNTLVNNFGKAAGKVGTPLQFTASSLNTGYFAMAEKLDLCDIEKVASRLGVTQANGDAITMKNLNSIIGTAAVSPIAMAAAYATVANGGTYCEPTPIDRVTDADGNEVEGLKNACTAALDPGIAATAAYALQGVMASGGSGSQGNAWDGTPVLGKTGTHEAWQTWLIESSTKVTTATWAGNAEGSGDLFNTWHDGTRLSDIRYRIGKAVQTAANAAYGGDAFPTPDPGLVKTAQVTLPDVTGLSVAVAQSKLEAAGFIVKVGDAVDADVAAGLVATQDPGAGRVAAGATITLRPSTGTSPSTPGEDKGDGNGGAGDTGGVGGGDGNGNGAGTGGNGGTGG</sequence>
<proteinExistence type="predicted"/>
<dbReference type="EMBL" id="VFPE01000001">
    <property type="protein sequence ID" value="TQM33840.1"/>
    <property type="molecule type" value="Genomic_DNA"/>
</dbReference>
<dbReference type="GO" id="GO:0006508">
    <property type="term" value="P:proteolysis"/>
    <property type="evidence" value="ECO:0007669"/>
    <property type="project" value="UniProtKB-KW"/>
</dbReference>
<keyword evidence="12" id="KW-1185">Reference proteome</keyword>
<dbReference type="PANTHER" id="PTHR32282">
    <property type="entry name" value="BINDING PROTEIN TRANSPEPTIDASE, PUTATIVE-RELATED"/>
    <property type="match status" value="1"/>
</dbReference>
<evidence type="ECO:0000313" key="11">
    <source>
        <dbReference type="EMBL" id="TQM33840.1"/>
    </source>
</evidence>
<dbReference type="PROSITE" id="PS51178">
    <property type="entry name" value="PASTA"/>
    <property type="match status" value="1"/>
</dbReference>
<keyword evidence="1 11" id="KW-0121">Carboxypeptidase</keyword>
<organism evidence="11 12">
    <name type="scientific">Microbacterium kyungheense</name>
    <dbReference type="NCBI Taxonomy" id="1263636"/>
    <lineage>
        <taxon>Bacteria</taxon>
        <taxon>Bacillati</taxon>
        <taxon>Actinomycetota</taxon>
        <taxon>Actinomycetes</taxon>
        <taxon>Micrococcales</taxon>
        <taxon>Microbacteriaceae</taxon>
        <taxon>Microbacterium</taxon>
    </lineage>
</organism>
<dbReference type="InterPro" id="IPR001264">
    <property type="entry name" value="Glyco_trans_51"/>
</dbReference>
<evidence type="ECO:0000256" key="2">
    <source>
        <dbReference type="ARBA" id="ARBA00022670"/>
    </source>
</evidence>
<evidence type="ECO:0000256" key="5">
    <source>
        <dbReference type="ARBA" id="ARBA00022801"/>
    </source>
</evidence>
<evidence type="ECO:0000256" key="1">
    <source>
        <dbReference type="ARBA" id="ARBA00022645"/>
    </source>
</evidence>
<evidence type="ECO:0000256" key="3">
    <source>
        <dbReference type="ARBA" id="ARBA00022676"/>
    </source>
</evidence>
<evidence type="ECO:0000313" key="12">
    <source>
        <dbReference type="Proteomes" id="UP000320235"/>
    </source>
</evidence>
<dbReference type="RefSeq" id="WP_141892381.1">
    <property type="nucleotide sequence ID" value="NZ_BAABLH010000013.1"/>
</dbReference>
<keyword evidence="2" id="KW-0645">Protease</keyword>
<dbReference type="GO" id="GO:0009252">
    <property type="term" value="P:peptidoglycan biosynthetic process"/>
    <property type="evidence" value="ECO:0007669"/>
    <property type="project" value="TreeGrafter"/>
</dbReference>
<keyword evidence="3" id="KW-0328">Glycosyltransferase</keyword>
<dbReference type="InterPro" id="IPR036950">
    <property type="entry name" value="PBP_transglycosylase"/>
</dbReference>
<dbReference type="SUPFAM" id="SSF53955">
    <property type="entry name" value="Lysozyme-like"/>
    <property type="match status" value="1"/>
</dbReference>
<dbReference type="Pfam" id="PF00905">
    <property type="entry name" value="Transpeptidase"/>
    <property type="match status" value="1"/>
</dbReference>
<comment type="caution">
    <text evidence="11">The sequence shown here is derived from an EMBL/GenBank/DDBJ whole genome shotgun (WGS) entry which is preliminary data.</text>
</comment>
<dbReference type="Pfam" id="PF00912">
    <property type="entry name" value="Transgly"/>
    <property type="match status" value="1"/>
</dbReference>
<keyword evidence="6" id="KW-0511">Multifunctional enzyme</keyword>
<evidence type="ECO:0000256" key="8">
    <source>
        <dbReference type="ARBA" id="ARBA00049902"/>
    </source>
</evidence>
<dbReference type="InterPro" id="IPR001460">
    <property type="entry name" value="PCN-bd_Tpept"/>
</dbReference>
<keyword evidence="5" id="KW-0378">Hydrolase</keyword>
<dbReference type="CDD" id="cd06577">
    <property type="entry name" value="PASTA_pknB"/>
    <property type="match status" value="1"/>
</dbReference>
<dbReference type="InterPro" id="IPR012338">
    <property type="entry name" value="Beta-lactam/transpept-like"/>
</dbReference>
<evidence type="ECO:0000256" key="7">
    <source>
        <dbReference type="ARBA" id="ARBA00034000"/>
    </source>
</evidence>
<evidence type="ECO:0000259" key="10">
    <source>
        <dbReference type="PROSITE" id="PS51178"/>
    </source>
</evidence>
<dbReference type="Gene3D" id="3.30.10.20">
    <property type="match status" value="1"/>
</dbReference>
<dbReference type="SMART" id="SM00740">
    <property type="entry name" value="PASTA"/>
    <property type="match status" value="1"/>
</dbReference>
<comment type="catalytic activity">
    <reaction evidence="7">
        <text>Preferential cleavage: (Ac)2-L-Lys-D-Ala-|-D-Ala. Also transpeptidation of peptidyl-alanyl moieties that are N-acyl substituents of D-alanine.</text>
        <dbReference type="EC" id="3.4.16.4"/>
    </reaction>
</comment>
<feature type="compositionally biased region" description="Polar residues" evidence="9">
    <location>
        <begin position="825"/>
        <end position="835"/>
    </location>
</feature>
<dbReference type="InterPro" id="IPR005543">
    <property type="entry name" value="PASTA_dom"/>
</dbReference>
<comment type="catalytic activity">
    <reaction evidence="8">
        <text>[GlcNAc-(1-&gt;4)-Mur2Ac(oyl-L-Ala-gamma-D-Glu-L-Lys-D-Ala-D-Ala)](n)-di-trans,octa-cis-undecaprenyl diphosphate + beta-D-GlcNAc-(1-&gt;4)-Mur2Ac(oyl-L-Ala-gamma-D-Glu-L-Lys-D-Ala-D-Ala)-di-trans,octa-cis-undecaprenyl diphosphate = [GlcNAc-(1-&gt;4)-Mur2Ac(oyl-L-Ala-gamma-D-Glu-L-Lys-D-Ala-D-Ala)](n+1)-di-trans,octa-cis-undecaprenyl diphosphate + di-trans,octa-cis-undecaprenyl diphosphate + H(+)</text>
        <dbReference type="Rhea" id="RHEA:23708"/>
        <dbReference type="Rhea" id="RHEA-COMP:9602"/>
        <dbReference type="Rhea" id="RHEA-COMP:9603"/>
        <dbReference type="ChEBI" id="CHEBI:15378"/>
        <dbReference type="ChEBI" id="CHEBI:58405"/>
        <dbReference type="ChEBI" id="CHEBI:60033"/>
        <dbReference type="ChEBI" id="CHEBI:78435"/>
        <dbReference type="EC" id="2.4.99.28"/>
    </reaction>
</comment>
<evidence type="ECO:0000256" key="9">
    <source>
        <dbReference type="SAM" id="MobiDB-lite"/>
    </source>
</evidence>
<dbReference type="GO" id="GO:0030288">
    <property type="term" value="C:outer membrane-bounded periplasmic space"/>
    <property type="evidence" value="ECO:0007669"/>
    <property type="project" value="TreeGrafter"/>
</dbReference>
<dbReference type="Proteomes" id="UP000320235">
    <property type="component" value="Unassembled WGS sequence"/>
</dbReference>
<evidence type="ECO:0000256" key="4">
    <source>
        <dbReference type="ARBA" id="ARBA00022679"/>
    </source>
</evidence>
<feature type="region of interest" description="Disordered" evidence="9">
    <location>
        <begin position="822"/>
        <end position="873"/>
    </location>
</feature>
<reference evidence="11 12" key="1">
    <citation type="submission" date="2019-06" db="EMBL/GenBank/DDBJ databases">
        <title>Sequencing the genomes of 1000 actinobacteria strains.</title>
        <authorList>
            <person name="Klenk H.-P."/>
        </authorList>
    </citation>
    <scope>NUCLEOTIDE SEQUENCE [LARGE SCALE GENOMIC DNA]</scope>
    <source>
        <strain evidence="11 12">DSM 105492</strain>
    </source>
</reference>
<accession>A0A543FIZ2</accession>
<dbReference type="GO" id="GO:0009002">
    <property type="term" value="F:serine-type D-Ala-D-Ala carboxypeptidase activity"/>
    <property type="evidence" value="ECO:0007669"/>
    <property type="project" value="UniProtKB-EC"/>
</dbReference>
<dbReference type="OrthoDB" id="9766909at2"/>
<dbReference type="Gene3D" id="3.40.710.10">
    <property type="entry name" value="DD-peptidase/beta-lactamase superfamily"/>
    <property type="match status" value="1"/>
</dbReference>
<dbReference type="PANTHER" id="PTHR32282:SF33">
    <property type="entry name" value="PEPTIDOGLYCAN GLYCOSYLTRANSFERASE"/>
    <property type="match status" value="1"/>
</dbReference>
<feature type="compositionally biased region" description="Gly residues" evidence="9">
    <location>
        <begin position="843"/>
        <end position="873"/>
    </location>
</feature>
<name>A0A543FIZ2_9MICO</name>
<dbReference type="GO" id="GO:0008658">
    <property type="term" value="F:penicillin binding"/>
    <property type="evidence" value="ECO:0007669"/>
    <property type="project" value="InterPro"/>
</dbReference>